<evidence type="ECO:0000256" key="4">
    <source>
        <dbReference type="ARBA" id="ARBA00039238"/>
    </source>
</evidence>
<evidence type="ECO:0000256" key="5">
    <source>
        <dbReference type="ARBA" id="ARBA00039514"/>
    </source>
</evidence>
<proteinExistence type="inferred from homology"/>
<dbReference type="PANTHER" id="PTHR44019">
    <property type="entry name" value="WD REPEAT-CONTAINING PROTEIN 55"/>
    <property type="match status" value="1"/>
</dbReference>
<comment type="similarity">
    <text evidence="1">Belongs to the WD repeat WDR55 family.</text>
</comment>
<feature type="compositionally biased region" description="Basic residues" evidence="6">
    <location>
        <begin position="399"/>
        <end position="412"/>
    </location>
</feature>
<reference evidence="7" key="2">
    <citation type="submission" date="2011-02" db="EMBL/GenBank/DDBJ databases">
        <title>Annotation of Ajellomyces capsulatus strain H88.</title>
        <authorList>
            <consortium name="The Broad Institute Genome Sequencing Platform"/>
            <person name="Champion M."/>
            <person name="Cuomo C."/>
            <person name="Ma L.-J."/>
            <person name="Henn M.R."/>
            <person name="Sil A."/>
            <person name="Goldman B."/>
            <person name="Young S.K."/>
            <person name="Kodira C.D."/>
            <person name="Zeng Q."/>
            <person name="Koehrsen M."/>
            <person name="Alvarado L."/>
            <person name="Berlin A."/>
            <person name="Borenstein D."/>
            <person name="Chen Z."/>
            <person name="Engels R."/>
            <person name="Freedman E."/>
            <person name="Gellesch M."/>
            <person name="Goldberg J."/>
            <person name="Griggs A."/>
            <person name="Gujja S."/>
            <person name="Heiman D."/>
            <person name="Hepburn T."/>
            <person name="Howarth C."/>
            <person name="Jen D."/>
            <person name="Larson L."/>
            <person name="Lewis B."/>
            <person name="Mehta T."/>
            <person name="Park D."/>
            <person name="Pearson M."/>
            <person name="Roberts A."/>
            <person name="Saif S."/>
            <person name="Shea T."/>
            <person name="Shenoy N."/>
            <person name="Sisk P."/>
            <person name="Stolte C."/>
            <person name="Sykes S."/>
            <person name="Walk T."/>
            <person name="White J."/>
            <person name="Yandava C."/>
            <person name="Klein B."/>
            <person name="McEwen J.G."/>
            <person name="Puccia R."/>
            <person name="Goldman G.H."/>
            <person name="Felipe M.S."/>
            <person name="Nino-Vega G."/>
            <person name="San-Blas G."/>
            <person name="Taylor J."/>
            <person name="Mendoza L."/>
            <person name="Galagan J."/>
            <person name="Nusbaum C."/>
            <person name="Birren B."/>
        </authorList>
    </citation>
    <scope>NUCLEOTIDE SEQUENCE</scope>
    <source>
        <strain evidence="7">H88</strain>
    </source>
</reference>
<dbReference type="VEuPathDB" id="FungiDB:I7I53_09063"/>
<feature type="compositionally biased region" description="Acidic residues" evidence="6">
    <location>
        <begin position="384"/>
        <end position="393"/>
    </location>
</feature>
<dbReference type="InterPro" id="IPR015943">
    <property type="entry name" value="WD40/YVTN_repeat-like_dom_sf"/>
</dbReference>
<feature type="compositionally biased region" description="Low complexity" evidence="6">
    <location>
        <begin position="170"/>
        <end position="183"/>
    </location>
</feature>
<evidence type="ECO:0000256" key="6">
    <source>
        <dbReference type="SAM" id="MobiDB-lite"/>
    </source>
</evidence>
<dbReference type="OrthoDB" id="2288928at2759"/>
<dbReference type="PANTHER" id="PTHR44019:SF20">
    <property type="entry name" value="WD REPEAT-CONTAINING PROTEIN 55"/>
    <property type="match status" value="1"/>
</dbReference>
<dbReference type="SUPFAM" id="SSF50978">
    <property type="entry name" value="WD40 repeat-like"/>
    <property type="match status" value="1"/>
</dbReference>
<reference evidence="9" key="1">
    <citation type="submission" date="2008-07" db="EMBL/GenBank/DDBJ databases">
        <title>Annotation of Ajellomyces capsulatus strain H88.</title>
        <authorList>
            <person name="Champion M."/>
            <person name="Cuomo C."/>
            <person name="Ma L.-J."/>
            <person name="Henn M.R."/>
            <person name="Sil A."/>
            <person name="Goldman B."/>
            <person name="Young S.K."/>
            <person name="Kodira C.D."/>
            <person name="Zeng Q."/>
            <person name="Koehrsen M."/>
            <person name="Alvarado L."/>
            <person name="Berlin A."/>
            <person name="Borenstein D."/>
            <person name="Chen Z."/>
            <person name="Engels R."/>
            <person name="Freedman E."/>
            <person name="Gellesch M."/>
            <person name="Goldberg J."/>
            <person name="Griggs A."/>
            <person name="Gujja S."/>
            <person name="Heiman D."/>
            <person name="Hepburn T."/>
            <person name="Howarth C."/>
            <person name="Jen D."/>
            <person name="Larson L."/>
            <person name="Lewis B."/>
            <person name="Mehta T."/>
            <person name="Park D."/>
            <person name="Pearson M."/>
            <person name="Roberts A."/>
            <person name="Saif S."/>
            <person name="Shea T."/>
            <person name="Shenoy N."/>
            <person name="Sisk P."/>
            <person name="Stolte C."/>
            <person name="Sykes S."/>
            <person name="Walk T."/>
            <person name="White J."/>
            <person name="Yandava C."/>
            <person name="Klein B."/>
            <person name="McEwen J.G."/>
            <person name="Puccia R."/>
            <person name="Goldman G.H."/>
            <person name="Felipe M.S."/>
            <person name="Nino-Vega G."/>
            <person name="San-Blas G."/>
            <person name="Taylor J."/>
            <person name="Mendoza L."/>
            <person name="Galagan J."/>
            <person name="Nusbaum C."/>
            <person name="Birren B."/>
        </authorList>
    </citation>
    <scope>NUCLEOTIDE SEQUENCE [LARGE SCALE GENOMIC DNA]</scope>
    <source>
        <strain evidence="9">H88</strain>
    </source>
</reference>
<name>F0UD83_AJEC8</name>
<dbReference type="GO" id="GO:0005730">
    <property type="term" value="C:nucleolus"/>
    <property type="evidence" value="ECO:0007669"/>
    <property type="project" value="UniProtKB-SubCell"/>
</dbReference>
<keyword evidence="2" id="KW-0853">WD repeat</keyword>
<organism evidence="9">
    <name type="scientific">Ajellomyces capsulatus (strain H88)</name>
    <name type="common">Darling's disease fungus</name>
    <name type="synonym">Histoplasma capsulatum</name>
    <dbReference type="NCBI Taxonomy" id="544711"/>
    <lineage>
        <taxon>Eukaryota</taxon>
        <taxon>Fungi</taxon>
        <taxon>Dikarya</taxon>
        <taxon>Ascomycota</taxon>
        <taxon>Pezizomycotina</taxon>
        <taxon>Eurotiomycetes</taxon>
        <taxon>Eurotiomycetidae</taxon>
        <taxon>Onygenales</taxon>
        <taxon>Ajellomycetaceae</taxon>
        <taxon>Histoplasma</taxon>
    </lineage>
</organism>
<dbReference type="InterPro" id="IPR050505">
    <property type="entry name" value="WDR55/POC1"/>
</dbReference>
<evidence type="ECO:0000313" key="9">
    <source>
        <dbReference type="Proteomes" id="UP000008142"/>
    </source>
</evidence>
<dbReference type="HOGENOM" id="CLU_052691_0_0_1"/>
<dbReference type="Proteomes" id="UP000663419">
    <property type="component" value="Chromosome 1"/>
</dbReference>
<dbReference type="EMBL" id="DS990637">
    <property type="protein sequence ID" value="EGC42678.1"/>
    <property type="molecule type" value="Genomic_DNA"/>
</dbReference>
<dbReference type="OMA" id="QAIHPTE"/>
<protein>
    <recommendedName>
        <fullName evidence="4">WD repeat-containing protein JIP5</fullName>
    </recommendedName>
    <alternativeName>
        <fullName evidence="5">WD repeat-containing protein jip5</fullName>
    </alternativeName>
</protein>
<keyword evidence="3" id="KW-0677">Repeat</keyword>
<dbReference type="STRING" id="544711.F0UD83"/>
<feature type="region of interest" description="Disordered" evidence="6">
    <location>
        <begin position="347"/>
        <end position="428"/>
    </location>
</feature>
<reference evidence="8" key="3">
    <citation type="submission" date="2021-01" db="EMBL/GenBank/DDBJ databases">
        <title>Chromosome-level genome assembly of a human fungal pathogen reveals clustering of transcriptionally co-regulated genes.</title>
        <authorList>
            <person name="Voorhies M."/>
            <person name="Cohen S."/>
            <person name="Shea T.P."/>
            <person name="Petrus S."/>
            <person name="Munoz J.F."/>
            <person name="Poplawski S."/>
            <person name="Goldman W.E."/>
            <person name="Michael T."/>
            <person name="Cuomo C.A."/>
            <person name="Sil A."/>
            <person name="Beyhan S."/>
        </authorList>
    </citation>
    <scope>NUCLEOTIDE SEQUENCE</scope>
    <source>
        <strain evidence="8">H88</strain>
    </source>
</reference>
<dbReference type="EMBL" id="CP069102">
    <property type="protein sequence ID" value="QSS48870.1"/>
    <property type="molecule type" value="Genomic_DNA"/>
</dbReference>
<evidence type="ECO:0000256" key="1">
    <source>
        <dbReference type="ARBA" id="ARBA00007625"/>
    </source>
</evidence>
<dbReference type="Gene3D" id="2.130.10.10">
    <property type="entry name" value="YVTN repeat-like/Quinoprotein amine dehydrogenase"/>
    <property type="match status" value="1"/>
</dbReference>
<accession>F0UD83</accession>
<gene>
    <name evidence="7" type="ORF">HCEG_01893</name>
    <name evidence="8" type="ORF">I7I53_09063</name>
</gene>
<feature type="region of interest" description="Disordered" evidence="6">
    <location>
        <begin position="150"/>
        <end position="187"/>
    </location>
</feature>
<evidence type="ECO:0000256" key="2">
    <source>
        <dbReference type="ARBA" id="ARBA00022574"/>
    </source>
</evidence>
<evidence type="ECO:0000256" key="3">
    <source>
        <dbReference type="ARBA" id="ARBA00022737"/>
    </source>
</evidence>
<feature type="compositionally biased region" description="Acidic residues" evidence="6">
    <location>
        <begin position="354"/>
        <end position="373"/>
    </location>
</feature>
<dbReference type="InterPro" id="IPR036322">
    <property type="entry name" value="WD40_repeat_dom_sf"/>
</dbReference>
<dbReference type="AlphaFoldDB" id="F0UD83"/>
<evidence type="ECO:0000313" key="7">
    <source>
        <dbReference type="EMBL" id="EGC42678.1"/>
    </source>
</evidence>
<evidence type="ECO:0000313" key="8">
    <source>
        <dbReference type="EMBL" id="QSS48870.1"/>
    </source>
</evidence>
<dbReference type="Proteomes" id="UP000008142">
    <property type="component" value="Unassembled WGS sequence"/>
</dbReference>
<sequence>MFDNVCSLPLSSDLFAQAIHPTEPLVAVGLSSGHVQTFRIPPSSDSGPGATKNGLGHIDTAWRTRRHKASCRCLGFGIDGQTLYSAGADGWVKAAKAETGVVNLKIAVPRLGEGTHDSIDPPTVIHAISPETLILSTDSGALHLFDLRVPPSPVSQRPQQTHHPHDDYVSSLTPLPPSETSTSGFSKQWVTTGGTTIAVTDLRRGVLVRSEDQDEELISSVYVTGLKAGGTSRGEKLVVGGASGVLTLWEKGAWDDQDERIIVDRQPDGGESLEILSLLPDSIGAGKVVAVGQSDGAVQFVQLGVNKVISKVVHDELEGIAGLGFDVGGRMISGGGSIVKVWHEAVEREGHSENEEDENEEDENEEDENEEDEQHSRKRFVMGSDDDDNDDSSVDGQKQNKKKRKKKKKGKSKDKSGGQNVMAFKGLD</sequence>